<name>A0A9P0EVQ3_BEMTA</name>
<gene>
    <name evidence="1" type="ORF">BEMITA_LOCUS800</name>
</gene>
<accession>A0A9P0EVQ3</accession>
<keyword evidence="2" id="KW-1185">Reference proteome</keyword>
<evidence type="ECO:0000313" key="2">
    <source>
        <dbReference type="Proteomes" id="UP001152759"/>
    </source>
</evidence>
<reference evidence="1" key="1">
    <citation type="submission" date="2021-12" db="EMBL/GenBank/DDBJ databases">
        <authorList>
            <person name="King R."/>
        </authorList>
    </citation>
    <scope>NUCLEOTIDE SEQUENCE</scope>
</reference>
<protein>
    <submittedName>
        <fullName evidence="1">Uncharacterized protein</fullName>
    </submittedName>
</protein>
<dbReference type="EMBL" id="OU963862">
    <property type="protein sequence ID" value="CAH0381121.1"/>
    <property type="molecule type" value="Genomic_DNA"/>
</dbReference>
<dbReference type="AlphaFoldDB" id="A0A9P0EVQ3"/>
<sequence>MATEILKSRMALVILSLEGDGLEELRLLVQNLQNQIARAGNKLVYNLKKRDFLITLKEKNCDIVTAFLQAHSRKRTPKFIEVNKPNLRLISAVGANDNYFNSPEGAKGGSGAGAGVSRATSMEREWGEFQAGARRGRIAVPPVFEISAPFRAVPNFHAREIPQPRIFPRSVLLQVNEISTLHACKKAVDASLLVFSSPCLCFEQRNDQRPALELVPQSGNGPTGHERPIRYILGVVQLNGTPTRIWKRGTWGLMAYTSYQRSTANYRERFNVRRQQGDRDIHAPAFKFSGIKAE</sequence>
<evidence type="ECO:0000313" key="1">
    <source>
        <dbReference type="EMBL" id="CAH0381121.1"/>
    </source>
</evidence>
<dbReference type="Proteomes" id="UP001152759">
    <property type="component" value="Chromosome 1"/>
</dbReference>
<proteinExistence type="predicted"/>
<organism evidence="1 2">
    <name type="scientific">Bemisia tabaci</name>
    <name type="common">Sweetpotato whitefly</name>
    <name type="synonym">Aleurodes tabaci</name>
    <dbReference type="NCBI Taxonomy" id="7038"/>
    <lineage>
        <taxon>Eukaryota</taxon>
        <taxon>Metazoa</taxon>
        <taxon>Ecdysozoa</taxon>
        <taxon>Arthropoda</taxon>
        <taxon>Hexapoda</taxon>
        <taxon>Insecta</taxon>
        <taxon>Pterygota</taxon>
        <taxon>Neoptera</taxon>
        <taxon>Paraneoptera</taxon>
        <taxon>Hemiptera</taxon>
        <taxon>Sternorrhyncha</taxon>
        <taxon>Aleyrodoidea</taxon>
        <taxon>Aleyrodidae</taxon>
        <taxon>Aleyrodinae</taxon>
        <taxon>Bemisia</taxon>
    </lineage>
</organism>